<feature type="region of interest" description="Disordered" evidence="1">
    <location>
        <begin position="1"/>
        <end position="77"/>
    </location>
</feature>
<reference evidence="3 4" key="1">
    <citation type="journal article" name="Sci. Rep.">
        <title>Telomere-to-telomere assembled and centromere annotated genomes of the two main subspecies of the button mushroom Agaricus bisporus reveal especially polymorphic chromosome ends.</title>
        <authorList>
            <person name="Sonnenberg A.S.M."/>
            <person name="Sedaghat-Telgerd N."/>
            <person name="Lavrijssen B."/>
            <person name="Ohm R.A."/>
            <person name="Hendrickx P.M."/>
            <person name="Scholtmeijer K."/>
            <person name="Baars J.J.P."/>
            <person name="van Peer A."/>
        </authorList>
    </citation>
    <scope>NUCLEOTIDE SEQUENCE [LARGE SCALE GENOMIC DNA]</scope>
    <source>
        <strain evidence="3 4">H119_p4</strain>
    </source>
</reference>
<protein>
    <submittedName>
        <fullName evidence="3">Uncharacterized protein</fullName>
    </submittedName>
</protein>
<keyword evidence="2" id="KW-1133">Transmembrane helix</keyword>
<keyword evidence="2" id="KW-0472">Membrane</keyword>
<feature type="transmembrane region" description="Helical" evidence="2">
    <location>
        <begin position="98"/>
        <end position="120"/>
    </location>
</feature>
<dbReference type="AlphaFoldDB" id="A0A8H7F6K5"/>
<evidence type="ECO:0000313" key="4">
    <source>
        <dbReference type="Proteomes" id="UP000629468"/>
    </source>
</evidence>
<accession>A0A8H7F6K5</accession>
<gene>
    <name evidence="3" type="ORF">Agabi119p4_3172</name>
</gene>
<keyword evidence="2" id="KW-0812">Transmembrane</keyword>
<evidence type="ECO:0000256" key="1">
    <source>
        <dbReference type="SAM" id="MobiDB-lite"/>
    </source>
</evidence>
<dbReference type="EMBL" id="JABXXO010000004">
    <property type="protein sequence ID" value="KAF7778827.1"/>
    <property type="molecule type" value="Genomic_DNA"/>
</dbReference>
<feature type="compositionally biased region" description="Low complexity" evidence="1">
    <location>
        <begin position="1"/>
        <end position="21"/>
    </location>
</feature>
<organism evidence="3 4">
    <name type="scientific">Agaricus bisporus var. burnettii</name>
    <dbReference type="NCBI Taxonomy" id="192524"/>
    <lineage>
        <taxon>Eukaryota</taxon>
        <taxon>Fungi</taxon>
        <taxon>Dikarya</taxon>
        <taxon>Basidiomycota</taxon>
        <taxon>Agaricomycotina</taxon>
        <taxon>Agaricomycetes</taxon>
        <taxon>Agaricomycetidae</taxon>
        <taxon>Agaricales</taxon>
        <taxon>Agaricineae</taxon>
        <taxon>Agaricaceae</taxon>
        <taxon>Agaricus</taxon>
    </lineage>
</organism>
<evidence type="ECO:0000256" key="2">
    <source>
        <dbReference type="SAM" id="Phobius"/>
    </source>
</evidence>
<comment type="caution">
    <text evidence="3">The sequence shown here is derived from an EMBL/GenBank/DDBJ whole genome shotgun (WGS) entry which is preliminary data.</text>
</comment>
<sequence length="136" mass="15549">MSAFSSPRSASSPALTRSPSPVSDQPHYSDDSDSGQSSPGPLYLGHTRWKQAQPHTPGQHHTLLPNNDDPGTHRRKKVRTRYTTYRKVYHEQHLSRDFFLILTFCFVLACFLVCLTRPALRTWFSNPVSFVDLDEF</sequence>
<dbReference type="Proteomes" id="UP000629468">
    <property type="component" value="Unassembled WGS sequence"/>
</dbReference>
<name>A0A8H7F6K5_AGABI</name>
<evidence type="ECO:0000313" key="3">
    <source>
        <dbReference type="EMBL" id="KAF7778827.1"/>
    </source>
</evidence>
<proteinExistence type="predicted"/>